<evidence type="ECO:0000259" key="2">
    <source>
        <dbReference type="PROSITE" id="PS50206"/>
    </source>
</evidence>
<dbReference type="InterPro" id="IPR001763">
    <property type="entry name" value="Rhodanese-like_dom"/>
</dbReference>
<proteinExistence type="predicted"/>
<name>A0ABD5TYB2_9EURY</name>
<organism evidence="3 4">
    <name type="scientific">Halopelagius fulvigenes</name>
    <dbReference type="NCBI Taxonomy" id="1198324"/>
    <lineage>
        <taxon>Archaea</taxon>
        <taxon>Methanobacteriati</taxon>
        <taxon>Methanobacteriota</taxon>
        <taxon>Stenosarchaea group</taxon>
        <taxon>Halobacteria</taxon>
        <taxon>Halobacteriales</taxon>
        <taxon>Haloferacaceae</taxon>
    </lineage>
</organism>
<dbReference type="SMART" id="SM00450">
    <property type="entry name" value="RHOD"/>
    <property type="match status" value="1"/>
</dbReference>
<gene>
    <name evidence="3" type="ORF">ACFQEV_07030</name>
</gene>
<keyword evidence="4" id="KW-1185">Reference proteome</keyword>
<dbReference type="Gene3D" id="3.40.250.10">
    <property type="entry name" value="Rhodanese-like domain"/>
    <property type="match status" value="1"/>
</dbReference>
<dbReference type="EMBL" id="JBHSXH010000009">
    <property type="protein sequence ID" value="MFC6824751.1"/>
    <property type="molecule type" value="Genomic_DNA"/>
</dbReference>
<dbReference type="PANTHER" id="PTHR43031">
    <property type="entry name" value="FAD-DEPENDENT OXIDOREDUCTASE"/>
    <property type="match status" value="1"/>
</dbReference>
<dbReference type="PROSITE" id="PS50206">
    <property type="entry name" value="RHODANESE_3"/>
    <property type="match status" value="1"/>
</dbReference>
<dbReference type="SUPFAM" id="SSF52821">
    <property type="entry name" value="Rhodanese/Cell cycle control phosphatase"/>
    <property type="match status" value="1"/>
</dbReference>
<dbReference type="AlphaFoldDB" id="A0ABD5TYB2"/>
<feature type="region of interest" description="Disordered" evidence="1">
    <location>
        <begin position="83"/>
        <end position="107"/>
    </location>
</feature>
<dbReference type="InterPro" id="IPR036873">
    <property type="entry name" value="Rhodanese-like_dom_sf"/>
</dbReference>
<accession>A0ABD5TYB2</accession>
<feature type="domain" description="Rhodanese" evidence="2">
    <location>
        <begin position="15"/>
        <end position="107"/>
    </location>
</feature>
<dbReference type="InterPro" id="IPR050229">
    <property type="entry name" value="GlpE_sulfurtransferase"/>
</dbReference>
<evidence type="ECO:0000256" key="1">
    <source>
        <dbReference type="SAM" id="MobiDB-lite"/>
    </source>
</evidence>
<dbReference type="Proteomes" id="UP001596408">
    <property type="component" value="Unassembled WGS sequence"/>
</dbReference>
<dbReference type="Pfam" id="PF00581">
    <property type="entry name" value="Rhodanese"/>
    <property type="match status" value="1"/>
</dbReference>
<evidence type="ECO:0000313" key="3">
    <source>
        <dbReference type="EMBL" id="MFC6824751.1"/>
    </source>
</evidence>
<protein>
    <submittedName>
        <fullName evidence="3">Rhodanese-like domain-containing protein</fullName>
    </submittedName>
</protein>
<dbReference type="CDD" id="cd00158">
    <property type="entry name" value="RHOD"/>
    <property type="match status" value="1"/>
</dbReference>
<evidence type="ECO:0000313" key="4">
    <source>
        <dbReference type="Proteomes" id="UP001596408"/>
    </source>
</evidence>
<dbReference type="PANTHER" id="PTHR43031:SF17">
    <property type="entry name" value="SULFURTRANSFERASE YTWF-RELATED"/>
    <property type="match status" value="1"/>
</dbReference>
<dbReference type="RefSeq" id="WP_379694094.1">
    <property type="nucleotide sequence ID" value="NZ_JBHSXH010000009.1"/>
</dbReference>
<comment type="caution">
    <text evidence="3">The sequence shown here is derived from an EMBL/GenBank/DDBJ whole genome shotgun (WGS) entry which is preliminary data.</text>
</comment>
<reference evidence="3 4" key="1">
    <citation type="journal article" date="2019" name="Int. J. Syst. Evol. Microbiol.">
        <title>The Global Catalogue of Microorganisms (GCM) 10K type strain sequencing project: providing services to taxonomists for standard genome sequencing and annotation.</title>
        <authorList>
            <consortium name="The Broad Institute Genomics Platform"/>
            <consortium name="The Broad Institute Genome Sequencing Center for Infectious Disease"/>
            <person name="Wu L."/>
            <person name="Ma J."/>
        </authorList>
    </citation>
    <scope>NUCLEOTIDE SEQUENCE [LARGE SCALE GENOMIC DNA]</scope>
    <source>
        <strain evidence="3 4">YIM 94188</strain>
    </source>
</reference>
<sequence>MATIDPETLRTKLENGEDVCVVDIRSEEDYEENHIENSENRPIREALLSGNVEEALAKLDDLPDDKELVMVCDAGVASTETAQQLQDQGKNASALDGGLNAWEQEQE</sequence>